<comment type="caution">
    <text evidence="1">The sequence shown here is derived from an EMBL/GenBank/DDBJ whole genome shotgun (WGS) entry which is preliminary data.</text>
</comment>
<gene>
    <name evidence="1" type="ORF">VB854_24810</name>
</gene>
<evidence type="ECO:0000313" key="1">
    <source>
        <dbReference type="EMBL" id="MEA5522165.1"/>
    </source>
</evidence>
<dbReference type="Proteomes" id="UP001301728">
    <property type="component" value="Unassembled WGS sequence"/>
</dbReference>
<organism evidence="1 2">
    <name type="scientific">Limnoraphis robusta CCNP1315</name>
    <dbReference type="NCBI Taxonomy" id="3110306"/>
    <lineage>
        <taxon>Bacteria</taxon>
        <taxon>Bacillati</taxon>
        <taxon>Cyanobacteriota</taxon>
        <taxon>Cyanophyceae</taxon>
        <taxon>Oscillatoriophycideae</taxon>
        <taxon>Oscillatoriales</taxon>
        <taxon>Sirenicapillariaceae</taxon>
        <taxon>Limnoraphis</taxon>
    </lineage>
</organism>
<dbReference type="EMBL" id="JAYGHT010000148">
    <property type="protein sequence ID" value="MEA5522165.1"/>
    <property type="molecule type" value="Genomic_DNA"/>
</dbReference>
<sequence>MAGEPMMHQNSVNLQSAAISEEFLTDALSFPQAEQTDRVGLDQVEPTWFYTRFEDCMEMYADLDRVGEYLSNHQGWFCRCAEPMQTQPIGENSYDLLIGRFGSFGYQVEARIGLELVPPDEQGIYRIRSVPIPGYTPPGYEIDFQATMKLVELPIDEFCQEQGIKPAQRPIAITGAQWTLDLYVGVKFPKFILAMSESIIQKTGDRLLAQIVKQVSRRLSYKTQMDFHTTENLAFLTQGKRKKGMS</sequence>
<evidence type="ECO:0000313" key="2">
    <source>
        <dbReference type="Proteomes" id="UP001301728"/>
    </source>
</evidence>
<dbReference type="InterPro" id="IPR018971">
    <property type="entry name" value="DUF1997"/>
</dbReference>
<dbReference type="RefSeq" id="WP_235441126.1">
    <property type="nucleotide sequence ID" value="NZ_JAYGHT010000148.1"/>
</dbReference>
<accession>A0ABU5U583</accession>
<keyword evidence="2" id="KW-1185">Reference proteome</keyword>
<protein>
    <submittedName>
        <fullName evidence="1">DUF1997 domain-containing protein</fullName>
    </submittedName>
</protein>
<name>A0ABU5U583_9CYAN</name>
<reference evidence="1 2" key="1">
    <citation type="submission" date="2023-12" db="EMBL/GenBank/DDBJ databases">
        <title>Baltic Sea Cyanobacteria.</title>
        <authorList>
            <person name="Delbaje E."/>
            <person name="Fewer D.P."/>
            <person name="Shishido T.K."/>
        </authorList>
    </citation>
    <scope>NUCLEOTIDE SEQUENCE [LARGE SCALE GENOMIC DNA]</scope>
    <source>
        <strain evidence="1 2">CCNP 1315</strain>
    </source>
</reference>
<proteinExistence type="predicted"/>
<dbReference type="Pfam" id="PF09366">
    <property type="entry name" value="DUF1997"/>
    <property type="match status" value="1"/>
</dbReference>